<dbReference type="AlphaFoldDB" id="A0A392RY90"/>
<comment type="caution">
    <text evidence="1">The sequence shown here is derived from an EMBL/GenBank/DDBJ whole genome shotgun (WGS) entry which is preliminary data.</text>
</comment>
<reference evidence="1 2" key="1">
    <citation type="journal article" date="2018" name="Front. Plant Sci.">
        <title>Red Clover (Trifolium pratense) and Zigzag Clover (T. medium) - A Picture of Genomic Similarities and Differences.</title>
        <authorList>
            <person name="Dluhosova J."/>
            <person name="Istvanek J."/>
            <person name="Nedelnik J."/>
            <person name="Repkova J."/>
        </authorList>
    </citation>
    <scope>NUCLEOTIDE SEQUENCE [LARGE SCALE GENOMIC DNA]</scope>
    <source>
        <strain evidence="2">cv. 10/8</strain>
        <tissue evidence="1">Leaf</tissue>
    </source>
</reference>
<keyword evidence="2" id="KW-1185">Reference proteome</keyword>
<proteinExistence type="predicted"/>
<accession>A0A392RY90</accession>
<name>A0A392RY90_9FABA</name>
<sequence>MYGEKKSSSTTYFTRTRRWHNCPVTTAVAPPFTIALELPSIF</sequence>
<evidence type="ECO:0000313" key="2">
    <source>
        <dbReference type="Proteomes" id="UP000265520"/>
    </source>
</evidence>
<dbReference type="EMBL" id="LXQA010288166">
    <property type="protein sequence ID" value="MCI41127.1"/>
    <property type="molecule type" value="Genomic_DNA"/>
</dbReference>
<organism evidence="1 2">
    <name type="scientific">Trifolium medium</name>
    <dbReference type="NCBI Taxonomy" id="97028"/>
    <lineage>
        <taxon>Eukaryota</taxon>
        <taxon>Viridiplantae</taxon>
        <taxon>Streptophyta</taxon>
        <taxon>Embryophyta</taxon>
        <taxon>Tracheophyta</taxon>
        <taxon>Spermatophyta</taxon>
        <taxon>Magnoliopsida</taxon>
        <taxon>eudicotyledons</taxon>
        <taxon>Gunneridae</taxon>
        <taxon>Pentapetalae</taxon>
        <taxon>rosids</taxon>
        <taxon>fabids</taxon>
        <taxon>Fabales</taxon>
        <taxon>Fabaceae</taxon>
        <taxon>Papilionoideae</taxon>
        <taxon>50 kb inversion clade</taxon>
        <taxon>NPAAA clade</taxon>
        <taxon>Hologalegina</taxon>
        <taxon>IRL clade</taxon>
        <taxon>Trifolieae</taxon>
        <taxon>Trifolium</taxon>
    </lineage>
</organism>
<protein>
    <submittedName>
        <fullName evidence="1">Uncharacterized protein</fullName>
    </submittedName>
</protein>
<evidence type="ECO:0000313" key="1">
    <source>
        <dbReference type="EMBL" id="MCI41127.1"/>
    </source>
</evidence>
<dbReference type="Proteomes" id="UP000265520">
    <property type="component" value="Unassembled WGS sequence"/>
</dbReference>
<feature type="non-terminal residue" evidence="1">
    <location>
        <position position="42"/>
    </location>
</feature>